<keyword evidence="12" id="KW-1185">Reference proteome</keyword>
<feature type="domain" description="RING-type" evidence="9">
    <location>
        <begin position="18"/>
        <end position="58"/>
    </location>
</feature>
<evidence type="ECO:0000256" key="2">
    <source>
        <dbReference type="ARBA" id="ARBA00008518"/>
    </source>
</evidence>
<dbReference type="OMA" id="WEVELGH"/>
<evidence type="ECO:0008006" key="13">
    <source>
        <dbReference type="Google" id="ProtNLM"/>
    </source>
</evidence>
<evidence type="ECO:0000256" key="8">
    <source>
        <dbReference type="SAM" id="Coils"/>
    </source>
</evidence>
<dbReference type="Proteomes" id="UP000264840">
    <property type="component" value="Unplaced"/>
</dbReference>
<dbReference type="InterPro" id="IPR017907">
    <property type="entry name" value="Znf_RING_CS"/>
</dbReference>
<organism evidence="11 12">
    <name type="scientific">Haplochromis burtoni</name>
    <name type="common">Burton's mouthbrooder</name>
    <name type="synonym">Chromis burtoni</name>
    <dbReference type="NCBI Taxonomy" id="8153"/>
    <lineage>
        <taxon>Eukaryota</taxon>
        <taxon>Metazoa</taxon>
        <taxon>Chordata</taxon>
        <taxon>Craniata</taxon>
        <taxon>Vertebrata</taxon>
        <taxon>Euteleostomi</taxon>
        <taxon>Actinopterygii</taxon>
        <taxon>Neopterygii</taxon>
        <taxon>Teleostei</taxon>
        <taxon>Neoteleostei</taxon>
        <taxon>Acanthomorphata</taxon>
        <taxon>Ovalentaria</taxon>
        <taxon>Cichlomorphae</taxon>
        <taxon>Cichliformes</taxon>
        <taxon>Cichlidae</taxon>
        <taxon>African cichlids</taxon>
        <taxon>Pseudocrenilabrinae</taxon>
        <taxon>Haplochromini</taxon>
        <taxon>Haplochromis</taxon>
    </lineage>
</organism>
<dbReference type="PROSITE" id="PS50188">
    <property type="entry name" value="B302_SPRY"/>
    <property type="match status" value="1"/>
</dbReference>
<dbReference type="InterPro" id="IPR001870">
    <property type="entry name" value="B30.2/SPRY"/>
</dbReference>
<keyword evidence="4" id="KW-0479">Metal-binding</keyword>
<dbReference type="InterPro" id="IPR001841">
    <property type="entry name" value="Znf_RING"/>
</dbReference>
<feature type="domain" description="B30.2/SPRY" evidence="10">
    <location>
        <begin position="181"/>
        <end position="373"/>
    </location>
</feature>
<dbReference type="Ensembl" id="ENSHBUT00000014869.1">
    <property type="protein sequence ID" value="ENSHBUP00000021975.1"/>
    <property type="gene ID" value="ENSHBUG00000001987.1"/>
</dbReference>
<feature type="coiled-coil region" evidence="8">
    <location>
        <begin position="112"/>
        <end position="139"/>
    </location>
</feature>
<name>A0A3Q2WAV2_HAPBU</name>
<dbReference type="AlphaFoldDB" id="A0A3Q2WAV2"/>
<keyword evidence="8" id="KW-0175">Coiled coil</keyword>
<dbReference type="PANTHER" id="PTHR24103">
    <property type="entry name" value="E3 UBIQUITIN-PROTEIN LIGASE TRIM"/>
    <property type="match status" value="1"/>
</dbReference>
<dbReference type="GeneTree" id="ENSGT00970000193381"/>
<evidence type="ECO:0000313" key="11">
    <source>
        <dbReference type="Ensembl" id="ENSHBUP00000021975.1"/>
    </source>
</evidence>
<keyword evidence="3" id="KW-0963">Cytoplasm</keyword>
<dbReference type="SMART" id="SM00589">
    <property type="entry name" value="PRY"/>
    <property type="match status" value="1"/>
</dbReference>
<dbReference type="InterPro" id="IPR018957">
    <property type="entry name" value="Znf_C3HC4_RING-type"/>
</dbReference>
<dbReference type="Gene3D" id="3.30.40.10">
    <property type="entry name" value="Zinc/RING finger domain, C3HC4 (zinc finger)"/>
    <property type="match status" value="1"/>
</dbReference>
<evidence type="ECO:0000313" key="12">
    <source>
        <dbReference type="Proteomes" id="UP000264840"/>
    </source>
</evidence>
<dbReference type="InterPro" id="IPR043136">
    <property type="entry name" value="B30.2/SPRY_sf"/>
</dbReference>
<evidence type="ECO:0000256" key="5">
    <source>
        <dbReference type="ARBA" id="ARBA00022771"/>
    </source>
</evidence>
<reference evidence="11" key="1">
    <citation type="submission" date="2025-08" db="UniProtKB">
        <authorList>
            <consortium name="Ensembl"/>
        </authorList>
    </citation>
    <scope>IDENTIFICATION</scope>
</reference>
<comment type="subcellular location">
    <subcellularLocation>
        <location evidence="1">Cytoplasm</location>
    </subcellularLocation>
</comment>
<evidence type="ECO:0000259" key="10">
    <source>
        <dbReference type="PROSITE" id="PS50188"/>
    </source>
</evidence>
<dbReference type="GO" id="GO:0008270">
    <property type="term" value="F:zinc ion binding"/>
    <property type="evidence" value="ECO:0007669"/>
    <property type="project" value="UniProtKB-KW"/>
</dbReference>
<sequence>MASLREKMASGSEANLHCPVCCDIFKDPVLLSCSHSFCKVCLRRWWRRKEALECPVCKRISGKKHPPCNLALKNLCEAFLLESDQFKRLHKFLEEEEKARIAAVSAEERWKREVLKEKMDVLRREIAALSQIIRATKEELRAEDTFFLNNYKATAEQVQEQPLMGDPELLLGVLLDQAKHLGNLTFNILNKMAEASSYIPVILDPNTAHPRLNLSEDLSGVKRGRTVECPNNPERFDSFCITLGSQGFNSGLHSWEVELGHSSHWILGVAPESVKRKGHLGSHSGLWTMEFCKGKYKASSPSNSVSVLSVRNRIKRIRVCLDCETGVLSFSDLDSLIYSNSCTSTEALFAVIGTISFNDPLSPFSFSVAEMLFPPRVYENKGTAHARFTHILWVS</sequence>
<dbReference type="Pfam" id="PF13765">
    <property type="entry name" value="PRY"/>
    <property type="match status" value="1"/>
</dbReference>
<dbReference type="InterPro" id="IPR013083">
    <property type="entry name" value="Znf_RING/FYVE/PHD"/>
</dbReference>
<evidence type="ECO:0000256" key="1">
    <source>
        <dbReference type="ARBA" id="ARBA00004496"/>
    </source>
</evidence>
<dbReference type="SMART" id="SM00449">
    <property type="entry name" value="SPRY"/>
    <property type="match status" value="1"/>
</dbReference>
<proteinExistence type="inferred from homology"/>
<dbReference type="Pfam" id="PF00622">
    <property type="entry name" value="SPRY"/>
    <property type="match status" value="1"/>
</dbReference>
<dbReference type="InterPro" id="IPR003879">
    <property type="entry name" value="Butyrophylin_SPRY"/>
</dbReference>
<keyword evidence="5 7" id="KW-0863">Zinc-finger</keyword>
<reference evidence="11" key="2">
    <citation type="submission" date="2025-09" db="UniProtKB">
        <authorList>
            <consortium name="Ensembl"/>
        </authorList>
    </citation>
    <scope>IDENTIFICATION</scope>
</reference>
<dbReference type="InterPro" id="IPR013320">
    <property type="entry name" value="ConA-like_dom_sf"/>
</dbReference>
<dbReference type="PROSITE" id="PS50089">
    <property type="entry name" value="ZF_RING_2"/>
    <property type="match status" value="1"/>
</dbReference>
<dbReference type="InterPro" id="IPR006574">
    <property type="entry name" value="PRY"/>
</dbReference>
<evidence type="ECO:0000256" key="4">
    <source>
        <dbReference type="ARBA" id="ARBA00022723"/>
    </source>
</evidence>
<accession>A0A3Q2WAV2</accession>
<evidence type="ECO:0000259" key="9">
    <source>
        <dbReference type="PROSITE" id="PS50089"/>
    </source>
</evidence>
<dbReference type="InterPro" id="IPR003877">
    <property type="entry name" value="SPRY_dom"/>
</dbReference>
<dbReference type="SUPFAM" id="SSF57850">
    <property type="entry name" value="RING/U-box"/>
    <property type="match status" value="1"/>
</dbReference>
<dbReference type="Pfam" id="PF00097">
    <property type="entry name" value="zf-C3HC4"/>
    <property type="match status" value="1"/>
</dbReference>
<dbReference type="STRING" id="8153.ENSHBUP00000021975"/>
<dbReference type="GO" id="GO:0005737">
    <property type="term" value="C:cytoplasm"/>
    <property type="evidence" value="ECO:0007669"/>
    <property type="project" value="UniProtKB-SubCell"/>
</dbReference>
<dbReference type="InterPro" id="IPR050143">
    <property type="entry name" value="TRIM/RBCC"/>
</dbReference>
<dbReference type="SUPFAM" id="SSF49899">
    <property type="entry name" value="Concanavalin A-like lectins/glucanases"/>
    <property type="match status" value="1"/>
</dbReference>
<evidence type="ECO:0000256" key="6">
    <source>
        <dbReference type="ARBA" id="ARBA00022833"/>
    </source>
</evidence>
<dbReference type="PRINTS" id="PR01407">
    <property type="entry name" value="BUTYPHLNCDUF"/>
</dbReference>
<dbReference type="Gene3D" id="2.60.120.920">
    <property type="match status" value="1"/>
</dbReference>
<dbReference type="SMART" id="SM00184">
    <property type="entry name" value="RING"/>
    <property type="match status" value="1"/>
</dbReference>
<dbReference type="PROSITE" id="PS00518">
    <property type="entry name" value="ZF_RING_1"/>
    <property type="match status" value="1"/>
</dbReference>
<evidence type="ECO:0000256" key="7">
    <source>
        <dbReference type="PROSITE-ProRule" id="PRU00175"/>
    </source>
</evidence>
<protein>
    <recommendedName>
        <fullName evidence="13">Tripartite motif containing 35-12</fullName>
    </recommendedName>
</protein>
<keyword evidence="6" id="KW-0862">Zinc</keyword>
<comment type="similarity">
    <text evidence="2">Belongs to the TRIM/RBCC family.</text>
</comment>
<evidence type="ECO:0000256" key="3">
    <source>
        <dbReference type="ARBA" id="ARBA00022490"/>
    </source>
</evidence>